<evidence type="ECO:0000259" key="2">
    <source>
        <dbReference type="Pfam" id="PF08327"/>
    </source>
</evidence>
<organism evidence="3 4">
    <name type="scientific">Actinomadura rubrisoli</name>
    <dbReference type="NCBI Taxonomy" id="2530368"/>
    <lineage>
        <taxon>Bacteria</taxon>
        <taxon>Bacillati</taxon>
        <taxon>Actinomycetota</taxon>
        <taxon>Actinomycetes</taxon>
        <taxon>Streptosporangiales</taxon>
        <taxon>Thermomonosporaceae</taxon>
        <taxon>Actinomadura</taxon>
    </lineage>
</organism>
<comment type="similarity">
    <text evidence="1">Belongs to the AHA1 family.</text>
</comment>
<accession>A0A4R5A7T8</accession>
<gene>
    <name evidence="3" type="ORF">E1298_39700</name>
</gene>
<sequence>MSTDDGTATYRDGRALMRFERRLRHPAERVWRALTDPAELSAWLADADLEPRAGGKFELRWLNAGDDGERAVARGTVSAFDPPRLLELDSDIHGRLRWELTPTPEGTLLVFTSDNRMPPEYLARTLAGWHVHLDYLADALEGRRVDWARWTTEGWQVHHDRYAERLGQAAPDA</sequence>
<evidence type="ECO:0000313" key="4">
    <source>
        <dbReference type="Proteomes" id="UP000294513"/>
    </source>
</evidence>
<dbReference type="AlphaFoldDB" id="A0A4R5A7T8"/>
<comment type="caution">
    <text evidence="3">The sequence shown here is derived from an EMBL/GenBank/DDBJ whole genome shotgun (WGS) entry which is preliminary data.</text>
</comment>
<proteinExistence type="inferred from homology"/>
<feature type="domain" description="Activator of Hsp90 ATPase homologue 1/2-like C-terminal" evidence="2">
    <location>
        <begin position="25"/>
        <end position="141"/>
    </location>
</feature>
<dbReference type="RefSeq" id="WP_131902542.1">
    <property type="nucleotide sequence ID" value="NZ_SMKU01000367.1"/>
</dbReference>
<dbReference type="InterPro" id="IPR023393">
    <property type="entry name" value="START-like_dom_sf"/>
</dbReference>
<reference evidence="3 4" key="1">
    <citation type="submission" date="2019-03" db="EMBL/GenBank/DDBJ databases">
        <title>Draft genome sequences of novel Actinobacteria.</title>
        <authorList>
            <person name="Sahin N."/>
            <person name="Ay H."/>
            <person name="Saygin H."/>
        </authorList>
    </citation>
    <scope>NUCLEOTIDE SEQUENCE [LARGE SCALE GENOMIC DNA]</scope>
    <source>
        <strain evidence="3 4">H3C3</strain>
    </source>
</reference>
<dbReference type="Proteomes" id="UP000294513">
    <property type="component" value="Unassembled WGS sequence"/>
</dbReference>
<dbReference type="CDD" id="cd08899">
    <property type="entry name" value="SRPBCC_CalC_Aha1-like_6"/>
    <property type="match status" value="1"/>
</dbReference>
<keyword evidence="4" id="KW-1185">Reference proteome</keyword>
<evidence type="ECO:0000256" key="1">
    <source>
        <dbReference type="ARBA" id="ARBA00006817"/>
    </source>
</evidence>
<protein>
    <submittedName>
        <fullName evidence="3">SRPBCC family protein</fullName>
    </submittedName>
</protein>
<dbReference type="Gene3D" id="3.30.530.20">
    <property type="match status" value="1"/>
</dbReference>
<dbReference type="Pfam" id="PF08327">
    <property type="entry name" value="AHSA1"/>
    <property type="match status" value="1"/>
</dbReference>
<dbReference type="InterPro" id="IPR013538">
    <property type="entry name" value="ASHA1/2-like_C"/>
</dbReference>
<dbReference type="EMBL" id="SMKU01000367">
    <property type="protein sequence ID" value="TDD67146.1"/>
    <property type="molecule type" value="Genomic_DNA"/>
</dbReference>
<name>A0A4R5A7T8_9ACTN</name>
<dbReference type="SUPFAM" id="SSF55961">
    <property type="entry name" value="Bet v1-like"/>
    <property type="match status" value="1"/>
</dbReference>
<evidence type="ECO:0000313" key="3">
    <source>
        <dbReference type="EMBL" id="TDD67146.1"/>
    </source>
</evidence>
<dbReference type="OrthoDB" id="9803476at2"/>